<dbReference type="AlphaFoldDB" id="A0A2N5CAQ7"/>
<dbReference type="Pfam" id="PF03537">
    <property type="entry name" value="Glyco_hydro_114"/>
    <property type="match status" value="1"/>
</dbReference>
<gene>
    <name evidence="3" type="ORF">CYJ10_18560</name>
</gene>
<sequence>MLAVAVVASAGAAMLGALTPSANALAQTVQTVQGAQTVQAPMADSTRAAPNVAFHYGSKPPVDLLQAFDVAVVEPDSGFDPRQAKTPNTAWFAYVSLGEVLPSRAYFKDIPKTWLTGSNDAWNARVVDQAAEGWPAFYVDKVVAPLWDRGYRGFFIDTMDSYHLVAKTDADRAKQEAGMVRVIQAIKARYPDAKLLFNRGFEILPQVHALAYGVVFESLFRGWNQAQGAYTEVSQQDRDWLLNQARIIRDQYKLPVISIDYCPPADRKCQRDAARRIRALGITPYVTDSGLQTVGVGQIEVLPRRVLVVQESQPGVVVDNSEGVRFVSMPINYLGYRVDFAETRDALPEITPDRYAGVVVWANGNFTQNPGRFYAWVEKQIGQGIPVVFMNGFGAQPSGAVARMLGLKAVKGRVSGPVQIVSQDKMMGFEQAVAPDRAEAVPVQVADGAADTRSLLRLRSGTLTYDAAALTPWGGYVTNPYAVRQNSANDQDRWIVQPVDFLRQALRLAQMPVPDTTTESGRRLFTIHIDGDGFASRAEIPGGGFAGEVLFREIFDKYRLPMTMSVIEGEVGKSGMYPQLTSQLEPIARKIFAQPYVEVATHTYSHPFEWQRTVAGPSDARVTEGDEDYHLKIPGYKMNLNREIGGSIDYINRVLSPNKPVKMVLWPGDCQAPPEAIKLANAAGVLNMNGGDTMITRSNPTWTAIAPLGVNKADNTFQVFATNQNENIYTNLWHGPFYGFERLIETWELTDRPYRFKALNIYYHSYSGTKVASLKALRTVYDYALKQPLLPIHSTDYVYKVLDWQGMAVARELGEGANGAPASGAWLVRGDGNLRNLRWTGAGVPDVATARGVTGSSPAPGGGVYVHLDGGDARFGFVPAASRAVPELPEANGLVRDWRRDGNTTRFSFAGYYKPFFRLANAGQCSVTIDGKPARGVRENNNTLRFETPAVNDPIHVQQQVEVRCGA</sequence>
<name>A0A2N5CAQ7_9BURK</name>
<dbReference type="PANTHER" id="PTHR35882">
    <property type="entry name" value="PELA"/>
    <property type="match status" value="1"/>
</dbReference>
<dbReference type="Proteomes" id="UP000234341">
    <property type="component" value="Unassembled WGS sequence"/>
</dbReference>
<dbReference type="PANTHER" id="PTHR35882:SF2">
    <property type="entry name" value="PELA"/>
    <property type="match status" value="1"/>
</dbReference>
<feature type="signal peptide" evidence="1">
    <location>
        <begin position="1"/>
        <end position="26"/>
    </location>
</feature>
<evidence type="ECO:0000256" key="1">
    <source>
        <dbReference type="SAM" id="SignalP"/>
    </source>
</evidence>
<proteinExistence type="predicted"/>
<protein>
    <recommendedName>
        <fullName evidence="2">Glycoside-hydrolase family GH114 TIM-barrel domain-containing protein</fullName>
    </recommendedName>
</protein>
<evidence type="ECO:0000313" key="4">
    <source>
        <dbReference type="Proteomes" id="UP000234341"/>
    </source>
</evidence>
<organism evidence="3 4">
    <name type="scientific">Cupriavidus pauculus</name>
    <dbReference type="NCBI Taxonomy" id="82633"/>
    <lineage>
        <taxon>Bacteria</taxon>
        <taxon>Pseudomonadati</taxon>
        <taxon>Pseudomonadota</taxon>
        <taxon>Betaproteobacteria</taxon>
        <taxon>Burkholderiales</taxon>
        <taxon>Burkholderiaceae</taxon>
        <taxon>Cupriavidus</taxon>
    </lineage>
</organism>
<dbReference type="PIRSF" id="PIRSF029570">
    <property type="entry name" value="UCP029570"/>
    <property type="match status" value="1"/>
</dbReference>
<dbReference type="InterPro" id="IPR013785">
    <property type="entry name" value="Aldolase_TIM"/>
</dbReference>
<evidence type="ECO:0000259" key="2">
    <source>
        <dbReference type="Pfam" id="PF03537"/>
    </source>
</evidence>
<dbReference type="Gene3D" id="3.20.20.70">
    <property type="entry name" value="Aldolase class I"/>
    <property type="match status" value="1"/>
</dbReference>
<dbReference type="InterPro" id="IPR016925">
    <property type="entry name" value="UCP029570"/>
</dbReference>
<dbReference type="InterPro" id="IPR004352">
    <property type="entry name" value="GH114_TIM-barrel"/>
</dbReference>
<dbReference type="SUPFAM" id="SSF88713">
    <property type="entry name" value="Glycoside hydrolase/deacetylase"/>
    <property type="match status" value="1"/>
</dbReference>
<comment type="caution">
    <text evidence="3">The sequence shown here is derived from an EMBL/GenBank/DDBJ whole genome shotgun (WGS) entry which is preliminary data.</text>
</comment>
<feature type="domain" description="Glycoside-hydrolase family GH114 TIM-barrel" evidence="2">
    <location>
        <begin position="60"/>
        <end position="292"/>
    </location>
</feature>
<evidence type="ECO:0000313" key="3">
    <source>
        <dbReference type="EMBL" id="PLP99286.1"/>
    </source>
</evidence>
<keyword evidence="1" id="KW-0732">Signal</keyword>
<feature type="chain" id="PRO_5014924280" description="Glycoside-hydrolase family GH114 TIM-barrel domain-containing protein" evidence="1">
    <location>
        <begin position="27"/>
        <end position="967"/>
    </location>
</feature>
<dbReference type="STRING" id="82633.GCA_000974605_03377"/>
<dbReference type="CDD" id="cd10922">
    <property type="entry name" value="CE4_PelA_like_C"/>
    <property type="match status" value="1"/>
</dbReference>
<dbReference type="EMBL" id="PJRP01000008">
    <property type="protein sequence ID" value="PLP99286.1"/>
    <property type="molecule type" value="Genomic_DNA"/>
</dbReference>
<accession>A0A2N5CAQ7</accession>
<dbReference type="OrthoDB" id="7292394at2"/>
<dbReference type="SUPFAM" id="SSF51445">
    <property type="entry name" value="(Trans)glycosidases"/>
    <property type="match status" value="1"/>
</dbReference>
<dbReference type="GO" id="GO:0005975">
    <property type="term" value="P:carbohydrate metabolic process"/>
    <property type="evidence" value="ECO:0007669"/>
    <property type="project" value="InterPro"/>
</dbReference>
<dbReference type="Gene3D" id="3.20.20.370">
    <property type="entry name" value="Glycoside hydrolase/deacetylase"/>
    <property type="match status" value="1"/>
</dbReference>
<dbReference type="InterPro" id="IPR011330">
    <property type="entry name" value="Glyco_hydro/deAcase_b/a-brl"/>
</dbReference>
<dbReference type="InterPro" id="IPR017853">
    <property type="entry name" value="GH"/>
</dbReference>
<reference evidence="3 4" key="1">
    <citation type="submission" date="2017-12" db="EMBL/GenBank/DDBJ databases">
        <title>Genome sequence of the active heterotrophic nitrifier-denitrifier, Cupriavidus pauculus UM1.</title>
        <authorList>
            <person name="Putonti C."/>
            <person name="Castignetti D."/>
        </authorList>
    </citation>
    <scope>NUCLEOTIDE SEQUENCE [LARGE SCALE GENOMIC DNA]</scope>
    <source>
        <strain evidence="3 4">UM1</strain>
    </source>
</reference>